<protein>
    <submittedName>
        <fullName evidence="1">Uncharacterized protein</fullName>
    </submittedName>
</protein>
<name>A0A226BXN6_9FIRM</name>
<sequence>MEENTNIDDNLDPYGPYETATELYPEEERDSETNNDCIHQVICPNCEITWYISLNKMNF</sequence>
<keyword evidence="2" id="KW-1185">Reference proteome</keyword>
<accession>A0A226BXN6</accession>
<reference evidence="1 2" key="1">
    <citation type="submission" date="2017-06" db="EMBL/GenBank/DDBJ databases">
        <title>Draft Genome Sequence of Natranaerobius trueperi halophilic, alkalithermophilic bacteria from soda lakes.</title>
        <authorList>
            <person name="Zhao B."/>
        </authorList>
    </citation>
    <scope>NUCLEOTIDE SEQUENCE [LARGE SCALE GENOMIC DNA]</scope>
    <source>
        <strain evidence="1 2">DSM 18760</strain>
    </source>
</reference>
<dbReference type="AlphaFoldDB" id="A0A226BXN6"/>
<evidence type="ECO:0000313" key="1">
    <source>
        <dbReference type="EMBL" id="OWZ83094.1"/>
    </source>
</evidence>
<dbReference type="OrthoDB" id="1683552at2"/>
<dbReference type="RefSeq" id="WP_089024193.1">
    <property type="nucleotide sequence ID" value="NZ_NIQC01000027.1"/>
</dbReference>
<dbReference type="EMBL" id="NIQC01000027">
    <property type="protein sequence ID" value="OWZ83094.1"/>
    <property type="molecule type" value="Genomic_DNA"/>
</dbReference>
<proteinExistence type="predicted"/>
<organism evidence="1 2">
    <name type="scientific">Natranaerobius trueperi</name>
    <dbReference type="NCBI Taxonomy" id="759412"/>
    <lineage>
        <taxon>Bacteria</taxon>
        <taxon>Bacillati</taxon>
        <taxon>Bacillota</taxon>
        <taxon>Clostridia</taxon>
        <taxon>Natranaerobiales</taxon>
        <taxon>Natranaerobiaceae</taxon>
        <taxon>Natranaerobius</taxon>
    </lineage>
</organism>
<dbReference type="Proteomes" id="UP000214588">
    <property type="component" value="Unassembled WGS sequence"/>
</dbReference>
<comment type="caution">
    <text evidence="1">The sequence shown here is derived from an EMBL/GenBank/DDBJ whole genome shotgun (WGS) entry which is preliminary data.</text>
</comment>
<gene>
    <name evidence="1" type="ORF">CDO51_10360</name>
</gene>
<evidence type="ECO:0000313" key="2">
    <source>
        <dbReference type="Proteomes" id="UP000214588"/>
    </source>
</evidence>